<dbReference type="Proteomes" id="UP000534783">
    <property type="component" value="Unassembled WGS sequence"/>
</dbReference>
<evidence type="ECO:0000256" key="5">
    <source>
        <dbReference type="ARBA" id="ARBA00022777"/>
    </source>
</evidence>
<dbReference type="EMBL" id="VTOW01000003">
    <property type="protein sequence ID" value="NKE72217.1"/>
    <property type="molecule type" value="Genomic_DNA"/>
</dbReference>
<feature type="domain" description="Histidine kinase" evidence="8">
    <location>
        <begin position="220"/>
        <end position="441"/>
    </location>
</feature>
<comment type="caution">
    <text evidence="9">The sequence shown here is derived from an EMBL/GenBank/DDBJ whole genome shotgun (WGS) entry which is preliminary data.</text>
</comment>
<name>A0A7X6DS29_9BACT</name>
<evidence type="ECO:0000256" key="7">
    <source>
        <dbReference type="SAM" id="Coils"/>
    </source>
</evidence>
<evidence type="ECO:0000256" key="6">
    <source>
        <dbReference type="ARBA" id="ARBA00023012"/>
    </source>
</evidence>
<evidence type="ECO:0000256" key="4">
    <source>
        <dbReference type="ARBA" id="ARBA00022679"/>
    </source>
</evidence>
<dbReference type="GO" id="GO:0005886">
    <property type="term" value="C:plasma membrane"/>
    <property type="evidence" value="ECO:0007669"/>
    <property type="project" value="TreeGrafter"/>
</dbReference>
<evidence type="ECO:0000313" key="10">
    <source>
        <dbReference type="Proteomes" id="UP000534783"/>
    </source>
</evidence>
<sequence length="450" mass="49928">MMMGSLTEKKVLSLSIGKQSRLLTVRNKIRTVLDHLEIPRREQNRLIIALSELMRNTIQYAKSGEMTLSAVQEGSTWSIAFVLSDKGPGIAHLDEILQGAYRFAPGRGFGIASAKRLLDEFEMQTVLGKGTQACGRIEVGHLYAQGLDEGRMARLHETLAQQPDIEELVTSLREKEQLIEQLNNELNVTNEGIIALYREIDEKNVELSRANQMKSSFLASMSHELRTPLNSILALSQILLDRIDGDLSGEQEKQVTMIQDSGERLLQLINDILDLSRIEAGKVRIEKMWIDLRKVAQEAITSMEPLAKKKGLTLRFVAPDSLPQVFADEARVRQILLNFLSNAVKFTPAGSILVSLALPVKEEREIAVSVQDTGIGIAQKNLVYIFEPFHQIDNTPARKYGGTGLGLSISKQLVELMGGRIWANSSEGEGSTFTFTLPMAKTGVGAKFQE</sequence>
<gene>
    <name evidence="9" type="ORF">MNODULE_15820</name>
</gene>
<evidence type="ECO:0000256" key="2">
    <source>
        <dbReference type="ARBA" id="ARBA00012438"/>
    </source>
</evidence>
<dbReference type="PRINTS" id="PR00344">
    <property type="entry name" value="BCTRLSENSOR"/>
</dbReference>
<dbReference type="CDD" id="cd16922">
    <property type="entry name" value="HATPase_EvgS-ArcB-TorS-like"/>
    <property type="match status" value="1"/>
</dbReference>
<dbReference type="GO" id="GO:0000155">
    <property type="term" value="F:phosphorelay sensor kinase activity"/>
    <property type="evidence" value="ECO:0007669"/>
    <property type="project" value="InterPro"/>
</dbReference>
<dbReference type="Pfam" id="PF00512">
    <property type="entry name" value="HisKA"/>
    <property type="match status" value="1"/>
</dbReference>
<dbReference type="SUPFAM" id="SSF47384">
    <property type="entry name" value="Homodimeric domain of signal transducing histidine kinase"/>
    <property type="match status" value="1"/>
</dbReference>
<dbReference type="InterPro" id="IPR036097">
    <property type="entry name" value="HisK_dim/P_sf"/>
</dbReference>
<dbReference type="InterPro" id="IPR004358">
    <property type="entry name" value="Sig_transdc_His_kin-like_C"/>
</dbReference>
<dbReference type="GO" id="GO:0009927">
    <property type="term" value="F:histidine phosphotransfer kinase activity"/>
    <property type="evidence" value="ECO:0007669"/>
    <property type="project" value="TreeGrafter"/>
</dbReference>
<dbReference type="InterPro" id="IPR003594">
    <property type="entry name" value="HATPase_dom"/>
</dbReference>
<evidence type="ECO:0000259" key="8">
    <source>
        <dbReference type="PROSITE" id="PS50109"/>
    </source>
</evidence>
<dbReference type="CDD" id="cd00082">
    <property type="entry name" value="HisKA"/>
    <property type="match status" value="1"/>
</dbReference>
<keyword evidence="4" id="KW-0808">Transferase</keyword>
<dbReference type="InterPro" id="IPR003661">
    <property type="entry name" value="HisK_dim/P_dom"/>
</dbReference>
<reference evidence="9 10" key="1">
    <citation type="journal article" date="2020" name="Nature">
        <title>Bacterial chemolithoautotrophy via manganese oxidation.</title>
        <authorList>
            <person name="Yu H."/>
            <person name="Leadbetter J.R."/>
        </authorList>
    </citation>
    <scope>NUCLEOTIDE SEQUENCE [LARGE SCALE GENOMIC DNA]</scope>
    <source>
        <strain evidence="9 10">Mn-1</strain>
    </source>
</reference>
<dbReference type="SMART" id="SM00387">
    <property type="entry name" value="HATPase_c"/>
    <property type="match status" value="2"/>
</dbReference>
<dbReference type="InterPro" id="IPR036890">
    <property type="entry name" value="HATPase_C_sf"/>
</dbReference>
<keyword evidence="5" id="KW-0418">Kinase</keyword>
<dbReference type="Pfam" id="PF13581">
    <property type="entry name" value="HATPase_c_2"/>
    <property type="match status" value="1"/>
</dbReference>
<dbReference type="AlphaFoldDB" id="A0A7X6DS29"/>
<dbReference type="PANTHER" id="PTHR43047">
    <property type="entry name" value="TWO-COMPONENT HISTIDINE PROTEIN KINASE"/>
    <property type="match status" value="1"/>
</dbReference>
<evidence type="ECO:0000313" key="9">
    <source>
        <dbReference type="EMBL" id="NKE72217.1"/>
    </source>
</evidence>
<dbReference type="Gene3D" id="3.30.565.10">
    <property type="entry name" value="Histidine kinase-like ATPase, C-terminal domain"/>
    <property type="match status" value="2"/>
</dbReference>
<dbReference type="FunFam" id="3.30.565.10:FF:000010">
    <property type="entry name" value="Sensor histidine kinase RcsC"/>
    <property type="match status" value="1"/>
</dbReference>
<accession>A0A7X6DS29</accession>
<dbReference type="InterPro" id="IPR005467">
    <property type="entry name" value="His_kinase_dom"/>
</dbReference>
<keyword evidence="3" id="KW-0597">Phosphoprotein</keyword>
<protein>
    <recommendedName>
        <fullName evidence="2">histidine kinase</fullName>
        <ecNumber evidence="2">2.7.13.3</ecNumber>
    </recommendedName>
</protein>
<feature type="coiled-coil region" evidence="7">
    <location>
        <begin position="165"/>
        <end position="199"/>
    </location>
</feature>
<dbReference type="SUPFAM" id="SSF55874">
    <property type="entry name" value="ATPase domain of HSP90 chaperone/DNA topoisomerase II/histidine kinase"/>
    <property type="match status" value="2"/>
</dbReference>
<dbReference type="EC" id="2.7.13.3" evidence="2"/>
<keyword evidence="6" id="KW-0902">Two-component regulatory system</keyword>
<dbReference type="Pfam" id="PF02518">
    <property type="entry name" value="HATPase_c"/>
    <property type="match status" value="1"/>
</dbReference>
<keyword evidence="10" id="KW-1185">Reference proteome</keyword>
<keyword evidence="7" id="KW-0175">Coiled coil</keyword>
<organism evidence="9 10">
    <name type="scientific">Candidatus Manganitrophus noduliformans</name>
    <dbReference type="NCBI Taxonomy" id="2606439"/>
    <lineage>
        <taxon>Bacteria</taxon>
        <taxon>Pseudomonadati</taxon>
        <taxon>Nitrospirota</taxon>
        <taxon>Nitrospiria</taxon>
        <taxon>Candidatus Troglogloeales</taxon>
        <taxon>Candidatus Manganitrophaceae</taxon>
        <taxon>Candidatus Manganitrophus</taxon>
    </lineage>
</organism>
<dbReference type="RefSeq" id="WP_168061674.1">
    <property type="nucleotide sequence ID" value="NZ_VTOW01000003.1"/>
</dbReference>
<dbReference type="PROSITE" id="PS50109">
    <property type="entry name" value="HIS_KIN"/>
    <property type="match status" value="1"/>
</dbReference>
<dbReference type="Gene3D" id="1.10.287.130">
    <property type="match status" value="1"/>
</dbReference>
<dbReference type="FunFam" id="1.10.287.130:FF:000001">
    <property type="entry name" value="Two-component sensor histidine kinase"/>
    <property type="match status" value="1"/>
</dbReference>
<dbReference type="SMART" id="SM00388">
    <property type="entry name" value="HisKA"/>
    <property type="match status" value="1"/>
</dbReference>
<evidence type="ECO:0000256" key="1">
    <source>
        <dbReference type="ARBA" id="ARBA00000085"/>
    </source>
</evidence>
<evidence type="ECO:0000256" key="3">
    <source>
        <dbReference type="ARBA" id="ARBA00022553"/>
    </source>
</evidence>
<dbReference type="PANTHER" id="PTHR43047:SF71">
    <property type="entry name" value="HISTIDINE KINASE CONTAINING CHEY-HOMOLOGOUS RECEIVER DOMAIN-RELATED"/>
    <property type="match status" value="1"/>
</dbReference>
<proteinExistence type="predicted"/>
<comment type="catalytic activity">
    <reaction evidence="1">
        <text>ATP + protein L-histidine = ADP + protein N-phospho-L-histidine.</text>
        <dbReference type="EC" id="2.7.13.3"/>
    </reaction>
</comment>